<comment type="caution">
    <text evidence="1">The sequence shown here is derived from an EMBL/GenBank/DDBJ whole genome shotgun (WGS) entry which is preliminary data.</text>
</comment>
<keyword evidence="2" id="KW-1185">Reference proteome</keyword>
<reference evidence="1" key="1">
    <citation type="submission" date="2021-05" db="EMBL/GenBank/DDBJ databases">
        <authorList>
            <person name="Pan Q."/>
            <person name="Jouanno E."/>
            <person name="Zahm M."/>
            <person name="Klopp C."/>
            <person name="Cabau C."/>
            <person name="Louis A."/>
            <person name="Berthelot C."/>
            <person name="Parey E."/>
            <person name="Roest Crollius H."/>
            <person name="Montfort J."/>
            <person name="Robinson-Rechavi M."/>
            <person name="Bouchez O."/>
            <person name="Lampietro C."/>
            <person name="Lopez Roques C."/>
            <person name="Donnadieu C."/>
            <person name="Postlethwait J."/>
            <person name="Bobe J."/>
            <person name="Dillon D."/>
            <person name="Chandos A."/>
            <person name="von Hippel F."/>
            <person name="Guiguen Y."/>
        </authorList>
    </citation>
    <scope>NUCLEOTIDE SEQUENCE</scope>
    <source>
        <strain evidence="1">YG-Jan2019</strain>
    </source>
</reference>
<gene>
    <name evidence="1" type="ORF">DPEC_G00142190</name>
</gene>
<evidence type="ECO:0000313" key="2">
    <source>
        <dbReference type="Proteomes" id="UP001157502"/>
    </source>
</evidence>
<evidence type="ECO:0000313" key="1">
    <source>
        <dbReference type="EMBL" id="KAJ8005008.1"/>
    </source>
</evidence>
<name>A0ACC2GMM3_DALPE</name>
<sequence>MAALVRVDHFWSTIASEKRQCNNVKQCGIMAEDNDHRRHYGRAEQRHSFIVFLSSSCIRLIPSPSSSVWVRDQHEETSTRRPARGDQHDADALPTLLPPPV</sequence>
<accession>A0ACC2GMM3</accession>
<dbReference type="Proteomes" id="UP001157502">
    <property type="component" value="Chromosome 11"/>
</dbReference>
<dbReference type="EMBL" id="CM055738">
    <property type="protein sequence ID" value="KAJ8005008.1"/>
    <property type="molecule type" value="Genomic_DNA"/>
</dbReference>
<organism evidence="1 2">
    <name type="scientific">Dallia pectoralis</name>
    <name type="common">Alaska blackfish</name>
    <dbReference type="NCBI Taxonomy" id="75939"/>
    <lineage>
        <taxon>Eukaryota</taxon>
        <taxon>Metazoa</taxon>
        <taxon>Chordata</taxon>
        <taxon>Craniata</taxon>
        <taxon>Vertebrata</taxon>
        <taxon>Euteleostomi</taxon>
        <taxon>Actinopterygii</taxon>
        <taxon>Neopterygii</taxon>
        <taxon>Teleostei</taxon>
        <taxon>Protacanthopterygii</taxon>
        <taxon>Esociformes</taxon>
        <taxon>Umbridae</taxon>
        <taxon>Dallia</taxon>
    </lineage>
</organism>
<protein>
    <submittedName>
        <fullName evidence="1">Uncharacterized protein</fullName>
    </submittedName>
</protein>
<proteinExistence type="predicted"/>